<dbReference type="OrthoDB" id="688747at2759"/>
<dbReference type="Gramene" id="TVU34367">
    <property type="protein sequence ID" value="TVU34367"/>
    <property type="gene ID" value="EJB05_16199"/>
</dbReference>
<evidence type="ECO:0000313" key="3">
    <source>
        <dbReference type="EMBL" id="TVU34367.1"/>
    </source>
</evidence>
<sequence length="180" mass="19006">MTGMAAGGRAVAAAVMAVALLAGGADADCFDYCFKNCIANDKSMADYCNYACGKTCEPGQRALPDAAGVQGLLPIRCQIDCVRRNCHGFRIDRQVTVDCYHSCFDGCETKTVPRPLRAGAAVDAADSGPVSETTRGDAVGPASEPDPYRYDAARPASVPDHPFHEEKQDAVQPVSVPDHP</sequence>
<comment type="caution">
    <text evidence="3">The sequence shown here is derived from an EMBL/GenBank/DDBJ whole genome shotgun (WGS) entry which is preliminary data.</text>
</comment>
<dbReference type="InterPro" id="IPR038975">
    <property type="entry name" value="THNL"/>
</dbReference>
<accession>A0A5J9VG03</accession>
<feature type="region of interest" description="Disordered" evidence="1">
    <location>
        <begin position="118"/>
        <end position="180"/>
    </location>
</feature>
<dbReference type="AlphaFoldDB" id="A0A5J9VG03"/>
<dbReference type="Proteomes" id="UP000324897">
    <property type="component" value="Unassembled WGS sequence"/>
</dbReference>
<protein>
    <submittedName>
        <fullName evidence="3">Uncharacterized protein</fullName>
    </submittedName>
</protein>
<feature type="chain" id="PRO_5023846213" evidence="2">
    <location>
        <begin position="28"/>
        <end position="180"/>
    </location>
</feature>
<proteinExistence type="predicted"/>
<name>A0A5J9VG03_9POAL</name>
<evidence type="ECO:0000256" key="2">
    <source>
        <dbReference type="SAM" id="SignalP"/>
    </source>
</evidence>
<dbReference type="EMBL" id="RWGY01000009">
    <property type="protein sequence ID" value="TVU34367.1"/>
    <property type="molecule type" value="Genomic_DNA"/>
</dbReference>
<feature type="signal peptide" evidence="2">
    <location>
        <begin position="1"/>
        <end position="27"/>
    </location>
</feature>
<evidence type="ECO:0000313" key="4">
    <source>
        <dbReference type="Proteomes" id="UP000324897"/>
    </source>
</evidence>
<keyword evidence="4" id="KW-1185">Reference proteome</keyword>
<evidence type="ECO:0000256" key="1">
    <source>
        <dbReference type="SAM" id="MobiDB-lite"/>
    </source>
</evidence>
<gene>
    <name evidence="3" type="ORF">EJB05_16199</name>
</gene>
<reference evidence="3 4" key="1">
    <citation type="journal article" date="2019" name="Sci. Rep.">
        <title>A high-quality genome of Eragrostis curvula grass provides insights into Poaceae evolution and supports new strategies to enhance forage quality.</title>
        <authorList>
            <person name="Carballo J."/>
            <person name="Santos B.A.C.M."/>
            <person name="Zappacosta D."/>
            <person name="Garbus I."/>
            <person name="Selva J.P."/>
            <person name="Gallo C.A."/>
            <person name="Diaz A."/>
            <person name="Albertini E."/>
            <person name="Caccamo M."/>
            <person name="Echenique V."/>
        </authorList>
    </citation>
    <scope>NUCLEOTIDE SEQUENCE [LARGE SCALE GENOMIC DNA]</scope>
    <source>
        <strain evidence="4">cv. Victoria</strain>
        <tissue evidence="3">Leaf</tissue>
    </source>
</reference>
<keyword evidence="2" id="KW-0732">Signal</keyword>
<organism evidence="3 4">
    <name type="scientific">Eragrostis curvula</name>
    <name type="common">weeping love grass</name>
    <dbReference type="NCBI Taxonomy" id="38414"/>
    <lineage>
        <taxon>Eukaryota</taxon>
        <taxon>Viridiplantae</taxon>
        <taxon>Streptophyta</taxon>
        <taxon>Embryophyta</taxon>
        <taxon>Tracheophyta</taxon>
        <taxon>Spermatophyta</taxon>
        <taxon>Magnoliopsida</taxon>
        <taxon>Liliopsida</taxon>
        <taxon>Poales</taxon>
        <taxon>Poaceae</taxon>
        <taxon>PACMAD clade</taxon>
        <taxon>Chloridoideae</taxon>
        <taxon>Eragrostideae</taxon>
        <taxon>Eragrostidinae</taxon>
        <taxon>Eragrostis</taxon>
    </lineage>
</organism>
<dbReference type="PANTHER" id="PTHR36312">
    <property type="entry name" value="THIONIN-LIKE PROTEIN 1"/>
    <property type="match status" value="1"/>
</dbReference>
<dbReference type="PANTHER" id="PTHR36312:SF1">
    <property type="entry name" value="OS01G0594500 PROTEIN"/>
    <property type="match status" value="1"/>
</dbReference>